<proteinExistence type="predicted"/>
<sequence>MVVFGLLVTVIAGVILWSIRYHTRVIGYVAHGLETPRMSWGLWSDRLLHGSWRGLPVRVRATYSNLTTLSVTIQRPAPPPELDACMTRSGRIVFRSIRSGHFLIRTVASVSENDLFKPNNERLDADITSYFTRAHVESVVVLLRELGWARFLKSSDGIGVSMSGSIASSWNPDQVRDHIAKTLTELQRLES</sequence>
<evidence type="ECO:0000313" key="1">
    <source>
        <dbReference type="EMBL" id="CUS34552.1"/>
    </source>
</evidence>
<dbReference type="STRING" id="1742973.COMA2_170067"/>
<keyword evidence="2" id="KW-1185">Reference proteome</keyword>
<organism evidence="1 2">
    <name type="scientific">Candidatus Nitrospira nitrificans</name>
    <dbReference type="NCBI Taxonomy" id="1742973"/>
    <lineage>
        <taxon>Bacteria</taxon>
        <taxon>Pseudomonadati</taxon>
        <taxon>Nitrospirota</taxon>
        <taxon>Nitrospiria</taxon>
        <taxon>Nitrospirales</taxon>
        <taxon>Nitrospiraceae</taxon>
        <taxon>Nitrospira</taxon>
    </lineage>
</organism>
<evidence type="ECO:0000313" key="2">
    <source>
        <dbReference type="Proteomes" id="UP000198736"/>
    </source>
</evidence>
<reference evidence="2" key="1">
    <citation type="submission" date="2015-10" db="EMBL/GenBank/DDBJ databases">
        <authorList>
            <person name="Luecker S."/>
            <person name="Luecker S."/>
        </authorList>
    </citation>
    <scope>NUCLEOTIDE SEQUENCE [LARGE SCALE GENOMIC DNA]</scope>
</reference>
<dbReference type="AlphaFoldDB" id="A0A0S4LD91"/>
<name>A0A0S4LD91_9BACT</name>
<accession>A0A0S4LD91</accession>
<protein>
    <submittedName>
        <fullName evidence="1">Uncharacterized protein</fullName>
    </submittedName>
</protein>
<dbReference type="Proteomes" id="UP000198736">
    <property type="component" value="Unassembled WGS sequence"/>
</dbReference>
<gene>
    <name evidence="1" type="ORF">COMA2_170067</name>
</gene>
<dbReference type="EMBL" id="CZPZ01000009">
    <property type="protein sequence ID" value="CUS34552.1"/>
    <property type="molecule type" value="Genomic_DNA"/>
</dbReference>